<feature type="transmembrane region" description="Helical" evidence="1">
    <location>
        <begin position="32"/>
        <end position="50"/>
    </location>
</feature>
<evidence type="ECO:0000313" key="3">
    <source>
        <dbReference type="Proteomes" id="UP000309885"/>
    </source>
</evidence>
<evidence type="ECO:0000256" key="1">
    <source>
        <dbReference type="SAM" id="Phobius"/>
    </source>
</evidence>
<protein>
    <submittedName>
        <fullName evidence="2">Uncharacterized protein</fullName>
    </submittedName>
</protein>
<dbReference type="Proteomes" id="UP000309885">
    <property type="component" value="Unassembled WGS sequence"/>
</dbReference>
<keyword evidence="1" id="KW-0812">Transmembrane</keyword>
<proteinExistence type="predicted"/>
<reference evidence="2 3" key="1">
    <citation type="submission" date="2019-05" db="EMBL/GenBank/DDBJ databases">
        <title>Genome-based reclassification of Lactobacillus casei as Lactobacillus casei subsp. casei. subsp.nov., description of Lactobacillus casei subsp. zeae subsp. nov., and emended description of Lactobacillus casei.</title>
        <authorList>
            <person name="Huang C.-H."/>
        </authorList>
    </citation>
    <scope>NUCLEOTIDE SEQUENCE [LARGE SCALE GENOMIC DNA]</scope>
    <source>
        <strain evidence="2 3">CRBIP24.44</strain>
    </source>
</reference>
<sequence>MVQIKAVLRNFLPKKYEIAFNRRTTPDSFKSAAKFNATIAIFLLVIQFLGAPNILSQKDSSWWEYLYIIEGIIFGSVIFDGFFWLLLRHKDSLGVQRFTAVTVFALGGFISPAMVIATFCLISPTPWNAFLVAMGISLFTAIFLLMCHLWIVAYAVKKQNIALRDQYADVPVNTVSIAAIIGLLITSFFKIEYIMPALTAVLSVILGVVYCLLFFQYPRILRYWKSPIKQELSSSYKNGMSKIKKIK</sequence>
<keyword evidence="1" id="KW-1133">Transmembrane helix</keyword>
<dbReference type="RefSeq" id="WP_138130171.1">
    <property type="nucleotide sequence ID" value="NZ_VBWO01000001.1"/>
</dbReference>
<gene>
    <name evidence="2" type="ORF">FEI15_01290</name>
</gene>
<feature type="transmembrane region" description="Helical" evidence="1">
    <location>
        <begin position="168"/>
        <end position="188"/>
    </location>
</feature>
<evidence type="ECO:0000313" key="2">
    <source>
        <dbReference type="EMBL" id="TLF41873.1"/>
    </source>
</evidence>
<comment type="caution">
    <text evidence="2">The sequence shown here is derived from an EMBL/GenBank/DDBJ whole genome shotgun (WGS) entry which is preliminary data.</text>
</comment>
<feature type="transmembrane region" description="Helical" evidence="1">
    <location>
        <begin position="98"/>
        <end position="124"/>
    </location>
</feature>
<organism evidence="2 3">
    <name type="scientific">Lacticaseibacillus zeae</name>
    <name type="common">Lactobacillus zeae</name>
    <dbReference type="NCBI Taxonomy" id="57037"/>
    <lineage>
        <taxon>Bacteria</taxon>
        <taxon>Bacillati</taxon>
        <taxon>Bacillota</taxon>
        <taxon>Bacilli</taxon>
        <taxon>Lactobacillales</taxon>
        <taxon>Lactobacillaceae</taxon>
        <taxon>Lacticaseibacillus</taxon>
    </lineage>
</organism>
<dbReference type="EMBL" id="VBWO01000001">
    <property type="protein sequence ID" value="TLF41873.1"/>
    <property type="molecule type" value="Genomic_DNA"/>
</dbReference>
<dbReference type="AlphaFoldDB" id="A0A5R8LXA9"/>
<name>A0A5R8LXA9_LACZE</name>
<feature type="transmembrane region" description="Helical" evidence="1">
    <location>
        <begin position="194"/>
        <end position="215"/>
    </location>
</feature>
<keyword evidence="1" id="KW-0472">Membrane</keyword>
<feature type="transmembrane region" description="Helical" evidence="1">
    <location>
        <begin position="65"/>
        <end position="86"/>
    </location>
</feature>
<accession>A0A5R8LXA9</accession>
<feature type="transmembrane region" description="Helical" evidence="1">
    <location>
        <begin position="130"/>
        <end position="156"/>
    </location>
</feature>